<name>A0A0R3WYL1_HYDTA</name>
<organism evidence="4">
    <name type="scientific">Hydatigena taeniaeformis</name>
    <name type="common">Feline tapeworm</name>
    <name type="synonym">Taenia taeniaeformis</name>
    <dbReference type="NCBI Taxonomy" id="6205"/>
    <lineage>
        <taxon>Eukaryota</taxon>
        <taxon>Metazoa</taxon>
        <taxon>Spiralia</taxon>
        <taxon>Lophotrochozoa</taxon>
        <taxon>Platyhelminthes</taxon>
        <taxon>Cestoda</taxon>
        <taxon>Eucestoda</taxon>
        <taxon>Cyclophyllidea</taxon>
        <taxon>Taeniidae</taxon>
        <taxon>Hydatigera</taxon>
    </lineage>
</organism>
<reference evidence="2 3" key="2">
    <citation type="submission" date="2018-11" db="EMBL/GenBank/DDBJ databases">
        <authorList>
            <consortium name="Pathogen Informatics"/>
        </authorList>
    </citation>
    <scope>NUCLEOTIDE SEQUENCE [LARGE SCALE GENOMIC DNA]</scope>
</reference>
<evidence type="ECO:0000313" key="4">
    <source>
        <dbReference type="WBParaSite" id="TTAC_0000585101-mRNA-1"/>
    </source>
</evidence>
<gene>
    <name evidence="2" type="ORF">TTAC_LOCUS5835</name>
</gene>
<evidence type="ECO:0000313" key="2">
    <source>
        <dbReference type="EMBL" id="VDM27776.1"/>
    </source>
</evidence>
<reference evidence="4" key="1">
    <citation type="submission" date="2017-02" db="UniProtKB">
        <authorList>
            <consortium name="WormBaseParasite"/>
        </authorList>
    </citation>
    <scope>IDENTIFICATION</scope>
</reference>
<accession>A0A0R3WYL1</accession>
<feature type="region of interest" description="Disordered" evidence="1">
    <location>
        <begin position="54"/>
        <end position="74"/>
    </location>
</feature>
<evidence type="ECO:0000256" key="1">
    <source>
        <dbReference type="SAM" id="MobiDB-lite"/>
    </source>
</evidence>
<sequence length="124" mass="13702">MPQECIPWLLLCRCGERQLENISIAIIPLILEDSPADSSFEEVEASGPLDSAWMPKSEMIVPPPGPTSPKRQSPPALMLAVLGQEVVRVDIPVMEPGISMFPGLEFTFTNVPRKSDFFCVYRNG</sequence>
<dbReference type="STRING" id="6205.A0A0R3WYL1"/>
<dbReference type="WBParaSite" id="TTAC_0000585101-mRNA-1">
    <property type="protein sequence ID" value="TTAC_0000585101-mRNA-1"/>
    <property type="gene ID" value="TTAC_0000585101"/>
</dbReference>
<dbReference type="Proteomes" id="UP000274429">
    <property type="component" value="Unassembled WGS sequence"/>
</dbReference>
<dbReference type="AlphaFoldDB" id="A0A0R3WYL1"/>
<protein>
    <submittedName>
        <fullName evidence="4">TMEM131_like domain-containing protein</fullName>
    </submittedName>
</protein>
<dbReference type="EMBL" id="UYWX01009292">
    <property type="protein sequence ID" value="VDM27776.1"/>
    <property type="molecule type" value="Genomic_DNA"/>
</dbReference>
<keyword evidence="3" id="KW-1185">Reference proteome</keyword>
<proteinExistence type="predicted"/>
<evidence type="ECO:0000313" key="3">
    <source>
        <dbReference type="Proteomes" id="UP000274429"/>
    </source>
</evidence>